<organism evidence="1 2">
    <name type="scientific">Thelohanellus kitauei</name>
    <name type="common">Myxosporean</name>
    <dbReference type="NCBI Taxonomy" id="669202"/>
    <lineage>
        <taxon>Eukaryota</taxon>
        <taxon>Metazoa</taxon>
        <taxon>Cnidaria</taxon>
        <taxon>Myxozoa</taxon>
        <taxon>Myxosporea</taxon>
        <taxon>Bivalvulida</taxon>
        <taxon>Platysporina</taxon>
        <taxon>Myxobolidae</taxon>
        <taxon>Thelohanellus</taxon>
    </lineage>
</organism>
<dbReference type="EMBL" id="JWZT01001233">
    <property type="protein sequence ID" value="KII72428.1"/>
    <property type="molecule type" value="Genomic_DNA"/>
</dbReference>
<reference evidence="1 2" key="1">
    <citation type="journal article" date="2014" name="Genome Biol. Evol.">
        <title>The genome of the myxosporean Thelohanellus kitauei shows adaptations to nutrient acquisition within its fish host.</title>
        <authorList>
            <person name="Yang Y."/>
            <person name="Xiong J."/>
            <person name="Zhou Z."/>
            <person name="Huo F."/>
            <person name="Miao W."/>
            <person name="Ran C."/>
            <person name="Liu Y."/>
            <person name="Zhang J."/>
            <person name="Feng J."/>
            <person name="Wang M."/>
            <person name="Wang M."/>
            <person name="Wang L."/>
            <person name="Yao B."/>
        </authorList>
    </citation>
    <scope>NUCLEOTIDE SEQUENCE [LARGE SCALE GENOMIC DNA]</scope>
    <source>
        <strain evidence="1">Wuqing</strain>
    </source>
</reference>
<comment type="caution">
    <text evidence="1">The sequence shown here is derived from an EMBL/GenBank/DDBJ whole genome shotgun (WGS) entry which is preliminary data.</text>
</comment>
<proteinExistence type="predicted"/>
<sequence length="340" mass="39491">MLVEVYRVDIHISMDKMPSDEQTYHVKCFSNTCDRNFLVSKLSQEPGVRSVYFISLWSMNRMKLLEKFRIKLSHGYIEGDFFVVGRLKYARIKLSATQTVTPLVKNHVNVDPFKIPSTDLKTNQFYRLYFFVRGLTSQMFIKPRIKNSFQFPSVSTIRFSLLYSNGTELKNPPPIVDFIRTRIVESIDGSHSKIYITRSLRDHRLKIEIFDYNGKSVGRSIYSLATDAFAETDSNDNDFTVKFIQVKTIDVKLRHNFLISVPEVSKSRTTGFLLTTSEIHECRHQGQPALVIEKMWESHVAYIKSLCIMEASPNSKIFYMSTCPLEMHKACKDESKKKRE</sequence>
<name>A0A0C2JSM7_THEKT</name>
<keyword evidence="2" id="KW-1185">Reference proteome</keyword>
<gene>
    <name evidence="1" type="ORF">RF11_03669</name>
</gene>
<dbReference type="Proteomes" id="UP000031668">
    <property type="component" value="Unassembled WGS sequence"/>
</dbReference>
<protein>
    <submittedName>
        <fullName evidence="1">Uncharacterized protein</fullName>
    </submittedName>
</protein>
<dbReference type="AlphaFoldDB" id="A0A0C2JSM7"/>
<evidence type="ECO:0000313" key="2">
    <source>
        <dbReference type="Proteomes" id="UP000031668"/>
    </source>
</evidence>
<accession>A0A0C2JSM7</accession>
<evidence type="ECO:0000313" key="1">
    <source>
        <dbReference type="EMBL" id="KII72428.1"/>
    </source>
</evidence>